<dbReference type="AlphaFoldDB" id="L7VXZ8"/>
<reference evidence="2" key="1">
    <citation type="submission" date="2012-09" db="EMBL/GenBank/DDBJ databases">
        <title>Metagenomic Characterization of a Microbial Community in Wastewater Detects High Levels of Antibiotic Resistance.</title>
        <authorList>
            <person name="Abrams M."/>
            <person name="Caldwell A."/>
            <person name="Vandaei E."/>
            <person name="Lee W."/>
            <person name="Perrott J."/>
            <person name="Khan S.Y."/>
            <person name="Ta J."/>
            <person name="Romero D."/>
            <person name="Nguyen V."/>
            <person name="Pourmand N."/>
            <person name="Ouverney C.C."/>
        </authorList>
    </citation>
    <scope>NUCLEOTIDE SEQUENCE</scope>
</reference>
<feature type="transmembrane region" description="Helical" evidence="1">
    <location>
        <begin position="44"/>
        <end position="68"/>
    </location>
</feature>
<keyword evidence="1" id="KW-0472">Membrane</keyword>
<evidence type="ECO:0000313" key="2">
    <source>
        <dbReference type="EMBL" id="AGC71938.1"/>
    </source>
</evidence>
<name>L7VXZ8_9BACT</name>
<proteinExistence type="predicted"/>
<accession>L7VXZ8</accession>
<keyword evidence="1" id="KW-1133">Transmembrane helix</keyword>
<sequence length="137" mass="14310">MKQKDLSPGMTVAEASSAGQRVNAILGQRQGVIADQEHKLGTRAAYVILAVLCALCVLASLSGCLTAAKIGQWQRIVYSWGMDPGASKPCQVASAEASAYLANANRTLAEARSAFDLESDAQAKQLINTAAQACGKQ</sequence>
<evidence type="ECO:0000256" key="1">
    <source>
        <dbReference type="SAM" id="Phobius"/>
    </source>
</evidence>
<organism evidence="2">
    <name type="scientific">uncultured bacterium A1Q1_fos_25</name>
    <dbReference type="NCBI Taxonomy" id="1256569"/>
    <lineage>
        <taxon>Bacteria</taxon>
        <taxon>environmental samples</taxon>
    </lineage>
</organism>
<keyword evidence="1" id="KW-0812">Transmembrane</keyword>
<dbReference type="EMBL" id="JX649887">
    <property type="protein sequence ID" value="AGC71938.1"/>
    <property type="molecule type" value="Genomic_DNA"/>
</dbReference>
<protein>
    <submittedName>
        <fullName evidence="2">Uncharacterized protein</fullName>
    </submittedName>
</protein>